<sequence length="132" mass="14602">RRRGLATSQLPGAVIPRTRSPASRRGEALAPAFDGIPHPATIPPPPLPSSEQEQPPRHRLRSPAPRHPPPPARLEHPIRTPGRKREQRGSLASGETGATGEITKMLHFHVSRLPSFVLYGRAYFCSAYMRNR</sequence>
<evidence type="ECO:0000313" key="2">
    <source>
        <dbReference type="EMBL" id="JAT42414.1"/>
    </source>
</evidence>
<feature type="non-terminal residue" evidence="2">
    <location>
        <position position="1"/>
    </location>
</feature>
<accession>A0A1D1XJ26</accession>
<reference evidence="2" key="1">
    <citation type="submission" date="2015-07" db="EMBL/GenBank/DDBJ databases">
        <title>Transcriptome Assembly of Anthurium amnicola.</title>
        <authorList>
            <person name="Suzuki J."/>
        </authorList>
    </citation>
    <scope>NUCLEOTIDE SEQUENCE</scope>
</reference>
<feature type="compositionally biased region" description="Polar residues" evidence="1">
    <location>
        <begin position="1"/>
        <end position="10"/>
    </location>
</feature>
<organism evidence="2">
    <name type="scientific">Anthurium amnicola</name>
    <dbReference type="NCBI Taxonomy" id="1678845"/>
    <lineage>
        <taxon>Eukaryota</taxon>
        <taxon>Viridiplantae</taxon>
        <taxon>Streptophyta</taxon>
        <taxon>Embryophyta</taxon>
        <taxon>Tracheophyta</taxon>
        <taxon>Spermatophyta</taxon>
        <taxon>Magnoliopsida</taxon>
        <taxon>Liliopsida</taxon>
        <taxon>Araceae</taxon>
        <taxon>Pothoideae</taxon>
        <taxon>Potheae</taxon>
        <taxon>Anthurium</taxon>
    </lineage>
</organism>
<proteinExistence type="predicted"/>
<protein>
    <submittedName>
        <fullName evidence="2">Uncharacterized protein</fullName>
    </submittedName>
</protein>
<dbReference type="EMBL" id="GDJX01025522">
    <property type="protein sequence ID" value="JAT42414.1"/>
    <property type="molecule type" value="Transcribed_RNA"/>
</dbReference>
<feature type="compositionally biased region" description="Basic and acidic residues" evidence="1">
    <location>
        <begin position="73"/>
        <end position="88"/>
    </location>
</feature>
<gene>
    <name evidence="2" type="ORF">g.32411</name>
</gene>
<evidence type="ECO:0000256" key="1">
    <source>
        <dbReference type="SAM" id="MobiDB-lite"/>
    </source>
</evidence>
<dbReference type="AlphaFoldDB" id="A0A1D1XJ26"/>
<name>A0A1D1XJ26_9ARAE</name>
<feature type="region of interest" description="Disordered" evidence="1">
    <location>
        <begin position="1"/>
        <end position="99"/>
    </location>
</feature>